<accession>A0ABY8C582</accession>
<name>A0ABY8C582_9FIRM</name>
<dbReference type="InterPro" id="IPR050418">
    <property type="entry name" value="D-iso_2-hydroxyacid_DH_PdxB"/>
</dbReference>
<dbReference type="SUPFAM" id="SSF52283">
    <property type="entry name" value="Formate/glycerate dehydrogenase catalytic domain-like"/>
    <property type="match status" value="1"/>
</dbReference>
<evidence type="ECO:0000256" key="1">
    <source>
        <dbReference type="ARBA" id="ARBA00005854"/>
    </source>
</evidence>
<evidence type="ECO:0000259" key="6">
    <source>
        <dbReference type="Pfam" id="PF02826"/>
    </source>
</evidence>
<dbReference type="PROSITE" id="PS00671">
    <property type="entry name" value="D_2_HYDROXYACID_DH_3"/>
    <property type="match status" value="1"/>
</dbReference>
<dbReference type="InterPro" id="IPR006140">
    <property type="entry name" value="D-isomer_DH_NAD-bd"/>
</dbReference>
<sequence length="318" mass="35754">MKVIITDCDHDNINIEKNIFNEAGIDFELKQAITEEAVISLCSGADVLVVQYAKITRKVMQNCPNLKYIVRYGVGVDTVDIKAATDLGIQVGNVPDYGMNEVADHAIAFALAFLRKIIYMNKFTKTDKWDYAASIPVYRFSELKIGVVGLGRIGSNFAKKMHSLGFKVLGYDRNKKTFAPELDFVEKVDFDTLLRESDVVSIHCPADKNINLFDKSALSKMKNTAILINTARGGIINETDLEWALENKKIAGACLDCMLNEPVDKKNSLFSYDNVFVTPHMAWYSEQAALELKRKVAEEVVRFVKGEPIHYPVNNVRR</sequence>
<protein>
    <submittedName>
        <fullName evidence="7">C-terminal binding protein</fullName>
    </submittedName>
</protein>
<evidence type="ECO:0000313" key="7">
    <source>
        <dbReference type="EMBL" id="WEG35767.1"/>
    </source>
</evidence>
<dbReference type="InterPro" id="IPR036291">
    <property type="entry name" value="NAD(P)-bd_dom_sf"/>
</dbReference>
<dbReference type="Proteomes" id="UP001220478">
    <property type="component" value="Chromosome"/>
</dbReference>
<feature type="domain" description="D-isomer specific 2-hydroxyacid dehydrogenase NAD-binding" evidence="6">
    <location>
        <begin position="107"/>
        <end position="282"/>
    </location>
</feature>
<gene>
    <name evidence="7" type="ORF">PYS61_00980</name>
</gene>
<keyword evidence="8" id="KW-1185">Reference proteome</keyword>
<dbReference type="InterPro" id="IPR029753">
    <property type="entry name" value="D-isomer_DH_CS"/>
</dbReference>
<dbReference type="Pfam" id="PF02826">
    <property type="entry name" value="2-Hacid_dh_C"/>
    <property type="match status" value="1"/>
</dbReference>
<keyword evidence="3" id="KW-0520">NAD</keyword>
<keyword evidence="2 4" id="KW-0560">Oxidoreductase</keyword>
<feature type="domain" description="D-isomer specific 2-hydroxyacid dehydrogenase catalytic" evidence="5">
    <location>
        <begin position="15"/>
        <end position="314"/>
    </location>
</feature>
<dbReference type="SUPFAM" id="SSF51735">
    <property type="entry name" value="NAD(P)-binding Rossmann-fold domains"/>
    <property type="match status" value="1"/>
</dbReference>
<dbReference type="InterPro" id="IPR006139">
    <property type="entry name" value="D-isomer_2_OHA_DH_cat_dom"/>
</dbReference>
<dbReference type="RefSeq" id="WP_315571874.1">
    <property type="nucleotide sequence ID" value="NZ_CP118868.1"/>
</dbReference>
<reference evidence="7 8" key="1">
    <citation type="submission" date="2023-02" db="EMBL/GenBank/DDBJ databases">
        <title>Novel Oscillospiraceae bacterial genomes.</title>
        <authorList>
            <person name="Srinivasan S."/>
            <person name="Austin M.N."/>
            <person name="Fiedler T.L."/>
            <person name="Strenk S.M."/>
            <person name="Agnew K.J."/>
            <person name="Nagana Gowda G.A."/>
            <person name="Raftery D."/>
            <person name="Beamer M.A."/>
            <person name="Achilles S.L."/>
            <person name="Wiesenfeld H.C."/>
            <person name="Fredricks D.N."/>
            <person name="Hillier S.L."/>
        </authorList>
    </citation>
    <scope>NUCLEOTIDE SEQUENCE [LARGE SCALE GENOMIC DNA]</scope>
    <source>
        <strain evidence="7 8">CHIC02 1186E3-8</strain>
    </source>
</reference>
<dbReference type="PANTHER" id="PTHR43761:SF1">
    <property type="entry name" value="D-ISOMER SPECIFIC 2-HYDROXYACID DEHYDROGENASE CATALYTIC DOMAIN-CONTAINING PROTEIN-RELATED"/>
    <property type="match status" value="1"/>
</dbReference>
<dbReference type="InterPro" id="IPR029752">
    <property type="entry name" value="D-isomer_DH_CS1"/>
</dbReference>
<comment type="similarity">
    <text evidence="1 4">Belongs to the D-isomer specific 2-hydroxyacid dehydrogenase family.</text>
</comment>
<evidence type="ECO:0000256" key="4">
    <source>
        <dbReference type="RuleBase" id="RU003719"/>
    </source>
</evidence>
<dbReference type="Gene3D" id="3.40.50.720">
    <property type="entry name" value="NAD(P)-binding Rossmann-like Domain"/>
    <property type="match status" value="2"/>
</dbReference>
<dbReference type="CDD" id="cd05299">
    <property type="entry name" value="CtBP_dh"/>
    <property type="match status" value="1"/>
</dbReference>
<organism evidence="7 8">
    <name type="scientific">Amygdalobacter indicium</name>
    <dbReference type="NCBI Taxonomy" id="3029272"/>
    <lineage>
        <taxon>Bacteria</taxon>
        <taxon>Bacillati</taxon>
        <taxon>Bacillota</taxon>
        <taxon>Clostridia</taxon>
        <taxon>Eubacteriales</taxon>
        <taxon>Oscillospiraceae</taxon>
        <taxon>Amygdalobacter</taxon>
    </lineage>
</organism>
<dbReference type="PROSITE" id="PS00065">
    <property type="entry name" value="D_2_HYDROXYACID_DH_1"/>
    <property type="match status" value="1"/>
</dbReference>
<proteinExistence type="inferred from homology"/>
<dbReference type="Pfam" id="PF00389">
    <property type="entry name" value="2-Hacid_dh"/>
    <property type="match status" value="1"/>
</dbReference>
<evidence type="ECO:0000259" key="5">
    <source>
        <dbReference type="Pfam" id="PF00389"/>
    </source>
</evidence>
<evidence type="ECO:0000256" key="2">
    <source>
        <dbReference type="ARBA" id="ARBA00023002"/>
    </source>
</evidence>
<dbReference type="PANTHER" id="PTHR43761">
    <property type="entry name" value="D-ISOMER SPECIFIC 2-HYDROXYACID DEHYDROGENASE FAMILY PROTEIN (AFU_ORTHOLOGUE AFUA_1G13630)"/>
    <property type="match status" value="1"/>
</dbReference>
<evidence type="ECO:0000313" key="8">
    <source>
        <dbReference type="Proteomes" id="UP001220478"/>
    </source>
</evidence>
<dbReference type="EMBL" id="CP118868">
    <property type="protein sequence ID" value="WEG35767.1"/>
    <property type="molecule type" value="Genomic_DNA"/>
</dbReference>
<evidence type="ECO:0000256" key="3">
    <source>
        <dbReference type="ARBA" id="ARBA00023027"/>
    </source>
</evidence>
<dbReference type="InterPro" id="IPR043322">
    <property type="entry name" value="CtBP"/>
</dbReference>